<dbReference type="EMBL" id="WWTB01000008">
    <property type="protein sequence ID" value="MZJ85760.1"/>
    <property type="molecule type" value="Genomic_DNA"/>
</dbReference>
<dbReference type="AlphaFoldDB" id="A0A6L8RIT9"/>
<comment type="caution">
    <text evidence="1">The sequence shown here is derived from an EMBL/GenBank/DDBJ whole genome shotgun (WGS) entry which is preliminary data.</text>
</comment>
<dbReference type="Proteomes" id="UP000481598">
    <property type="component" value="Unassembled WGS sequence"/>
</dbReference>
<reference evidence="1 2" key="1">
    <citation type="journal article" date="2019" name="Nat. Med.">
        <title>A library of human gut bacterial isolates paired with longitudinal multiomics data enables mechanistic microbiome research.</title>
        <authorList>
            <person name="Poyet M."/>
            <person name="Groussin M."/>
            <person name="Gibbons S.M."/>
            <person name="Avila-Pacheco J."/>
            <person name="Jiang X."/>
            <person name="Kearney S.M."/>
            <person name="Perrotta A.R."/>
            <person name="Berdy B."/>
            <person name="Zhao S."/>
            <person name="Lieberman T.D."/>
            <person name="Swanson P.K."/>
            <person name="Smith M."/>
            <person name="Roesemann S."/>
            <person name="Alexander J.E."/>
            <person name="Rich S.A."/>
            <person name="Livny J."/>
            <person name="Vlamakis H."/>
            <person name="Clish C."/>
            <person name="Bullock K."/>
            <person name="Deik A."/>
            <person name="Scott J."/>
            <person name="Pierce K.A."/>
            <person name="Xavier R.J."/>
            <person name="Alm E.J."/>
        </authorList>
    </citation>
    <scope>NUCLEOTIDE SEQUENCE [LARGE SCALE GENOMIC DNA]</scope>
    <source>
        <strain evidence="1 2">BIOML-A10</strain>
    </source>
</reference>
<evidence type="ECO:0000313" key="2">
    <source>
        <dbReference type="Proteomes" id="UP000481598"/>
    </source>
</evidence>
<dbReference type="RefSeq" id="WP_161156097.1">
    <property type="nucleotide sequence ID" value="NZ_WWSY01000009.1"/>
</dbReference>
<sequence length="51" mass="6054">MAVSLVLNQWFLLTLDYRHDMRKPSQRYLFLCGGFDVCADKTCQNEPVPFW</sequence>
<proteinExistence type="predicted"/>
<gene>
    <name evidence="1" type="ORF">GT635_04725</name>
</gene>
<evidence type="ECO:0000313" key="1">
    <source>
        <dbReference type="EMBL" id="MZJ85760.1"/>
    </source>
</evidence>
<protein>
    <submittedName>
        <fullName evidence="1">Uncharacterized protein</fullName>
    </submittedName>
</protein>
<organism evidence="1 2">
    <name type="scientific">Collinsella aerofaciens</name>
    <dbReference type="NCBI Taxonomy" id="74426"/>
    <lineage>
        <taxon>Bacteria</taxon>
        <taxon>Bacillati</taxon>
        <taxon>Actinomycetota</taxon>
        <taxon>Coriobacteriia</taxon>
        <taxon>Coriobacteriales</taxon>
        <taxon>Coriobacteriaceae</taxon>
        <taxon>Collinsella</taxon>
    </lineage>
</organism>
<name>A0A6L8RIT9_9ACTN</name>
<accession>A0A6L8RIT9</accession>